<feature type="region of interest" description="Disordered" evidence="2">
    <location>
        <begin position="25"/>
        <end position="84"/>
    </location>
</feature>
<feature type="compositionally biased region" description="Low complexity" evidence="2">
    <location>
        <begin position="500"/>
        <end position="516"/>
    </location>
</feature>
<feature type="compositionally biased region" description="Basic and acidic residues" evidence="2">
    <location>
        <begin position="70"/>
        <end position="84"/>
    </location>
</feature>
<comment type="caution">
    <text evidence="4">The sequence shown here is derived from an EMBL/GenBank/DDBJ whole genome shotgun (WGS) entry which is preliminary data.</text>
</comment>
<feature type="compositionally biased region" description="Polar residues" evidence="2">
    <location>
        <begin position="192"/>
        <end position="203"/>
    </location>
</feature>
<evidence type="ECO:0000313" key="4">
    <source>
        <dbReference type="EMBL" id="KAK0616654.1"/>
    </source>
</evidence>
<reference evidence="4" key="1">
    <citation type="submission" date="2023-06" db="EMBL/GenBank/DDBJ databases">
        <title>Genome-scale phylogeny and comparative genomics of the fungal order Sordariales.</title>
        <authorList>
            <consortium name="Lawrence Berkeley National Laboratory"/>
            <person name="Hensen N."/>
            <person name="Bonometti L."/>
            <person name="Westerberg I."/>
            <person name="Brannstrom I.O."/>
            <person name="Guillou S."/>
            <person name="Cros-Aarteil S."/>
            <person name="Calhoun S."/>
            <person name="Haridas S."/>
            <person name="Kuo A."/>
            <person name="Mondo S."/>
            <person name="Pangilinan J."/>
            <person name="Riley R."/>
            <person name="Labutti K."/>
            <person name="Andreopoulos B."/>
            <person name="Lipzen A."/>
            <person name="Chen C."/>
            <person name="Yanf M."/>
            <person name="Daum C."/>
            <person name="Ng V."/>
            <person name="Clum A."/>
            <person name="Steindorff A."/>
            <person name="Ohm R."/>
            <person name="Martin F."/>
            <person name="Silar P."/>
            <person name="Natvig D."/>
            <person name="Lalanne C."/>
            <person name="Gautier V."/>
            <person name="Ament-Velasquez S.L."/>
            <person name="Kruys A."/>
            <person name="Hutchinson M.I."/>
            <person name="Powell A.J."/>
            <person name="Barry K."/>
            <person name="Miller A.N."/>
            <person name="Grigoriev I.V."/>
            <person name="Debuchy R."/>
            <person name="Gladieux P."/>
            <person name="Thoren M.H."/>
            <person name="Johannesson H."/>
        </authorList>
    </citation>
    <scope>NUCLEOTIDE SEQUENCE</scope>
    <source>
        <strain evidence="4">CBS 606.72</strain>
    </source>
</reference>
<dbReference type="CDD" id="cd14688">
    <property type="entry name" value="bZIP_YAP"/>
    <property type="match status" value="1"/>
</dbReference>
<dbReference type="PANTHER" id="PTHR40618">
    <property type="entry name" value="B-ZIP TRANSCRIPTION FACTOR (EUROFUNG)-RELATED"/>
    <property type="match status" value="1"/>
</dbReference>
<feature type="compositionally biased region" description="Basic and acidic residues" evidence="2">
    <location>
        <begin position="160"/>
        <end position="169"/>
    </location>
</feature>
<dbReference type="Gene3D" id="1.20.5.170">
    <property type="match status" value="1"/>
</dbReference>
<dbReference type="GO" id="GO:0003700">
    <property type="term" value="F:DNA-binding transcription factor activity"/>
    <property type="evidence" value="ECO:0007669"/>
    <property type="project" value="InterPro"/>
</dbReference>
<feature type="compositionally biased region" description="Polar residues" evidence="2">
    <location>
        <begin position="485"/>
        <end position="499"/>
    </location>
</feature>
<feature type="domain" description="BZIP" evidence="3">
    <location>
        <begin position="81"/>
        <end position="121"/>
    </location>
</feature>
<dbReference type="SUPFAM" id="SSF57959">
    <property type="entry name" value="Leucine zipper domain"/>
    <property type="match status" value="1"/>
</dbReference>
<keyword evidence="5" id="KW-1185">Reference proteome</keyword>
<organism evidence="4 5">
    <name type="scientific">Immersiella caudata</name>
    <dbReference type="NCBI Taxonomy" id="314043"/>
    <lineage>
        <taxon>Eukaryota</taxon>
        <taxon>Fungi</taxon>
        <taxon>Dikarya</taxon>
        <taxon>Ascomycota</taxon>
        <taxon>Pezizomycotina</taxon>
        <taxon>Sordariomycetes</taxon>
        <taxon>Sordariomycetidae</taxon>
        <taxon>Sordariales</taxon>
        <taxon>Lasiosphaeriaceae</taxon>
        <taxon>Immersiella</taxon>
    </lineage>
</organism>
<accession>A0AA40BWX5</accession>
<name>A0AA40BWX5_9PEZI</name>
<evidence type="ECO:0000313" key="5">
    <source>
        <dbReference type="Proteomes" id="UP001175000"/>
    </source>
</evidence>
<evidence type="ECO:0000259" key="3">
    <source>
        <dbReference type="Pfam" id="PF00170"/>
    </source>
</evidence>
<evidence type="ECO:0000256" key="1">
    <source>
        <dbReference type="SAM" id="Coils"/>
    </source>
</evidence>
<evidence type="ECO:0000256" key="2">
    <source>
        <dbReference type="SAM" id="MobiDB-lite"/>
    </source>
</evidence>
<protein>
    <recommendedName>
        <fullName evidence="3">BZIP domain-containing protein</fullName>
    </recommendedName>
</protein>
<feature type="compositionally biased region" description="Low complexity" evidence="2">
    <location>
        <begin position="526"/>
        <end position="539"/>
    </location>
</feature>
<dbReference type="EMBL" id="JAULSU010000005">
    <property type="protein sequence ID" value="KAK0616654.1"/>
    <property type="molecule type" value="Genomic_DNA"/>
</dbReference>
<dbReference type="PANTHER" id="PTHR40618:SF1">
    <property type="entry name" value="B-ZIP TRANSCRIPTION FACTOR (EUROFUNG)"/>
    <property type="match status" value="1"/>
</dbReference>
<dbReference type="InterPro" id="IPR046347">
    <property type="entry name" value="bZIP_sf"/>
</dbReference>
<dbReference type="InterPro" id="IPR004827">
    <property type="entry name" value="bZIP"/>
</dbReference>
<proteinExistence type="predicted"/>
<feature type="coiled-coil region" evidence="1">
    <location>
        <begin position="95"/>
        <end position="122"/>
    </location>
</feature>
<dbReference type="Proteomes" id="UP001175000">
    <property type="component" value="Unassembled WGS sequence"/>
</dbReference>
<feature type="region of interest" description="Disordered" evidence="2">
    <location>
        <begin position="485"/>
        <end position="544"/>
    </location>
</feature>
<keyword evidence="1" id="KW-0175">Coiled coil</keyword>
<sequence length="642" mass="69814">MRYPTGDLAILSAEVYSTPGIPFVRAAASKKSPPPNRVTEEGPRKRARTQPSTDSVERDDEEKKRARGRPRLDVKDETAADRRRTQIRLAQRAYRDRKENAIQTLEKRVQELKDANEEMSNVFLQLHDFALSTGALDRIPEFGLQLRQTTEKFLALARKASEDGSKDDEAAAGSSGDASGGRKTSGRADRAGTSSPEPVGRTQQDIDNAARKAQQPVLYGGFTITHEPLSEAELIADFSTNYIPPTTSALDFEIITQPTLENASFPFGTAPEFDFGRFSNPSPSPHNPLPLPRTYTSQEATFGRRLQRFACERALVLISMPHPPAERFNSVFGFCLLMETKEDIHKRLRKVVGRSIQENLFNWQYPFHSLGGAGTHFGSGGVETERAGNQGTIDVLKPHNTSGYGAGPFGSGVSDVRDSMLGKDMRMELPGFGGDFYDCDEAELYLRQRGVTIPPGADHITVEIDPAGFGTNSITANTVYPSPPTQHNFSSDNHRNNNVLGLLSPPTSGPGSTSLSRAPSAEGVAPSMTTTSTQPPSDTLWSLGSTNSLVDPLLNGIFSQSTGSSYMGMTSISAPDYSNLNNNSVFGFGPGPTPARRERVMVDVNLLITKMTEFATCLGRSPGFRPGDINTAFWKATKVVGN</sequence>
<dbReference type="Pfam" id="PF00170">
    <property type="entry name" value="bZIP_1"/>
    <property type="match status" value="1"/>
</dbReference>
<feature type="region of interest" description="Disordered" evidence="2">
    <location>
        <begin position="160"/>
        <end position="203"/>
    </location>
</feature>
<dbReference type="AlphaFoldDB" id="A0AA40BWX5"/>
<gene>
    <name evidence="4" type="ORF">B0T14DRAFT_538487</name>
</gene>